<name>A0A0B6WXJ6_9BACT</name>
<dbReference type="RefSeq" id="WP_157770737.1">
    <property type="nucleotide sequence ID" value="NZ_CBXV010000005.1"/>
</dbReference>
<dbReference type="Pfam" id="PF07589">
    <property type="entry name" value="PEP-CTERM"/>
    <property type="match status" value="1"/>
</dbReference>
<feature type="domain" description="Ice-binding protein C-terminal" evidence="3">
    <location>
        <begin position="230"/>
        <end position="255"/>
    </location>
</feature>
<evidence type="ECO:0000256" key="1">
    <source>
        <dbReference type="SAM" id="MobiDB-lite"/>
    </source>
</evidence>
<feature type="signal peptide" evidence="2">
    <location>
        <begin position="1"/>
        <end position="23"/>
    </location>
</feature>
<feature type="region of interest" description="Disordered" evidence="1">
    <location>
        <begin position="40"/>
        <end position="60"/>
    </location>
</feature>
<protein>
    <submittedName>
        <fullName evidence="4">PEP-CTERM putative exosortase interaction domain-containing protein</fullName>
    </submittedName>
</protein>
<reference evidence="4 5" key="1">
    <citation type="submission" date="2013-12" db="EMBL/GenBank/DDBJ databases">
        <authorList>
            <person name="Stott M."/>
        </authorList>
    </citation>
    <scope>NUCLEOTIDE SEQUENCE [LARGE SCALE GENOMIC DNA]</scope>
    <source>
        <strain evidence="4 5">K22</strain>
    </source>
</reference>
<accession>A0A0B6WXJ6</accession>
<dbReference type="AlphaFoldDB" id="A0A0B6WXJ6"/>
<dbReference type="EMBL" id="CBXV010000005">
    <property type="protein sequence ID" value="CDM65452.1"/>
    <property type="molecule type" value="Genomic_DNA"/>
</dbReference>
<dbReference type="STRING" id="454194.PYK22_01453"/>
<keyword evidence="2" id="KW-0732">Signal</keyword>
<organism evidence="4 5">
    <name type="scientific">Pyrinomonas methylaliphatogenes</name>
    <dbReference type="NCBI Taxonomy" id="454194"/>
    <lineage>
        <taxon>Bacteria</taxon>
        <taxon>Pseudomonadati</taxon>
        <taxon>Acidobacteriota</taxon>
        <taxon>Blastocatellia</taxon>
        <taxon>Blastocatellales</taxon>
        <taxon>Pyrinomonadaceae</taxon>
        <taxon>Pyrinomonas</taxon>
    </lineage>
</organism>
<feature type="chain" id="PRO_5002123045" evidence="2">
    <location>
        <begin position="24"/>
        <end position="256"/>
    </location>
</feature>
<dbReference type="NCBIfam" id="TIGR02595">
    <property type="entry name" value="PEP_CTERM"/>
    <property type="match status" value="1"/>
</dbReference>
<evidence type="ECO:0000313" key="5">
    <source>
        <dbReference type="Proteomes" id="UP000031518"/>
    </source>
</evidence>
<evidence type="ECO:0000259" key="3">
    <source>
        <dbReference type="Pfam" id="PF07589"/>
    </source>
</evidence>
<reference evidence="4 5" key="2">
    <citation type="submission" date="2015-01" db="EMBL/GenBank/DDBJ databases">
        <title>Complete genome sequence of Pyrinomonas methylaliphatogenes type strain K22T.</title>
        <authorList>
            <person name="Lee K.C.Y."/>
            <person name="Power J.F."/>
            <person name="Dunfield P.F."/>
            <person name="Morgan X.C."/>
            <person name="Huttenhower C."/>
            <person name="Stott M.B."/>
        </authorList>
    </citation>
    <scope>NUCLEOTIDE SEQUENCE [LARGE SCALE GENOMIC DNA]</scope>
    <source>
        <strain evidence="4 5">K22</strain>
    </source>
</reference>
<evidence type="ECO:0000256" key="2">
    <source>
        <dbReference type="SAM" id="SignalP"/>
    </source>
</evidence>
<dbReference type="OrthoDB" id="122203at2"/>
<dbReference type="Proteomes" id="UP000031518">
    <property type="component" value="Unassembled WGS sequence"/>
</dbReference>
<proteinExistence type="predicted"/>
<sequence precursor="true">MRSLLVRLAVVCVAVLCGGTVLRADTFTVTIPGTANIFGANRPAGSQTPQPGGGGGGTPAPYVTIPSGSGLVLTFQNVSGNVTCFVNGPSNGPDGGQCASNYTDINSYDGISGIYFQGRTMFLVGVFTDGDPTGQSAPARLVYDTGGSGSLSSSDLTYAPQLRQVFFIGDGLTGTGSGSVQTFIVPSGATRLYLGFADAFAFHGNPGWYDDNVPGELTATFEIKQPGASPVPEPTTMLLLGTGLASVAGIVRRRRR</sequence>
<gene>
    <name evidence="4" type="ORF">PYK22_01453</name>
</gene>
<keyword evidence="5" id="KW-1185">Reference proteome</keyword>
<evidence type="ECO:0000313" key="4">
    <source>
        <dbReference type="EMBL" id="CDM65452.1"/>
    </source>
</evidence>
<dbReference type="InterPro" id="IPR013424">
    <property type="entry name" value="Ice-binding_C"/>
</dbReference>